<dbReference type="GO" id="GO:0072659">
    <property type="term" value="P:protein localization to plasma membrane"/>
    <property type="evidence" value="ECO:0007669"/>
    <property type="project" value="TreeGrafter"/>
</dbReference>
<keyword evidence="5" id="KW-1133">Transmembrane helix</keyword>
<evidence type="ECO:0000256" key="5">
    <source>
        <dbReference type="SAM" id="Phobius"/>
    </source>
</evidence>
<evidence type="ECO:0000256" key="3">
    <source>
        <dbReference type="ARBA" id="ARBA00023136"/>
    </source>
</evidence>
<feature type="compositionally biased region" description="Acidic residues" evidence="4">
    <location>
        <begin position="498"/>
        <end position="522"/>
    </location>
</feature>
<dbReference type="AlphaFoldDB" id="A0A1I4I2Z3"/>
<dbReference type="InterPro" id="IPR027705">
    <property type="entry name" value="Flotillin_fam"/>
</dbReference>
<dbReference type="Pfam" id="PF15975">
    <property type="entry name" value="Flot"/>
    <property type="match status" value="1"/>
</dbReference>
<dbReference type="EMBL" id="FOTY01000001">
    <property type="protein sequence ID" value="SFL48822.1"/>
    <property type="molecule type" value="Genomic_DNA"/>
</dbReference>
<comment type="similarity">
    <text evidence="2">Belongs to the band 7/mec-2 family. Flotillin subfamily.</text>
</comment>
<dbReference type="PANTHER" id="PTHR13806">
    <property type="entry name" value="FLOTILLIN-RELATED"/>
    <property type="match status" value="1"/>
</dbReference>
<accession>A0A1I4I2Z3</accession>
<organism evidence="7 8">
    <name type="scientific">Salibacterium qingdaonense</name>
    <dbReference type="NCBI Taxonomy" id="266892"/>
    <lineage>
        <taxon>Bacteria</taxon>
        <taxon>Bacillati</taxon>
        <taxon>Bacillota</taxon>
        <taxon>Bacilli</taxon>
        <taxon>Bacillales</taxon>
        <taxon>Bacillaceae</taxon>
    </lineage>
</organism>
<dbReference type="InterPro" id="IPR036013">
    <property type="entry name" value="Band_7/SPFH_dom_sf"/>
</dbReference>
<dbReference type="STRING" id="266892.SAMN04488054_101190"/>
<keyword evidence="3 5" id="KW-0472">Membrane</keyword>
<gene>
    <name evidence="7" type="ORF">SAMN04488054_101190</name>
</gene>
<evidence type="ECO:0000313" key="8">
    <source>
        <dbReference type="Proteomes" id="UP000199668"/>
    </source>
</evidence>
<evidence type="ECO:0000313" key="7">
    <source>
        <dbReference type="EMBL" id="SFL48822.1"/>
    </source>
</evidence>
<name>A0A1I4I2Z3_9BACI</name>
<dbReference type="InterPro" id="IPR031905">
    <property type="entry name" value="Flotillin_C"/>
</dbReference>
<protein>
    <submittedName>
        <fullName evidence="7">Flotillin</fullName>
    </submittedName>
</protein>
<dbReference type="GO" id="GO:0005886">
    <property type="term" value="C:plasma membrane"/>
    <property type="evidence" value="ECO:0007669"/>
    <property type="project" value="TreeGrafter"/>
</dbReference>
<keyword evidence="5" id="KW-0812">Transmembrane</keyword>
<dbReference type="SMART" id="SM00244">
    <property type="entry name" value="PHB"/>
    <property type="match status" value="1"/>
</dbReference>
<reference evidence="7 8" key="1">
    <citation type="submission" date="2016-10" db="EMBL/GenBank/DDBJ databases">
        <authorList>
            <person name="de Groot N.N."/>
        </authorList>
    </citation>
    <scope>NUCLEOTIDE SEQUENCE [LARGE SCALE GENOMIC DNA]</scope>
    <source>
        <strain evidence="7 8">CGMCC 1.6134</strain>
    </source>
</reference>
<proteinExistence type="inferred from homology"/>
<dbReference type="PANTHER" id="PTHR13806:SF46">
    <property type="entry name" value="FLOTILLIN-1-RELATED"/>
    <property type="match status" value="1"/>
</dbReference>
<dbReference type="Gene3D" id="3.30.479.30">
    <property type="entry name" value="Band 7 domain"/>
    <property type="match status" value="1"/>
</dbReference>
<feature type="region of interest" description="Disordered" evidence="4">
    <location>
        <begin position="474"/>
        <end position="522"/>
    </location>
</feature>
<evidence type="ECO:0000256" key="1">
    <source>
        <dbReference type="ARBA" id="ARBA00004370"/>
    </source>
</evidence>
<evidence type="ECO:0000256" key="4">
    <source>
        <dbReference type="SAM" id="MobiDB-lite"/>
    </source>
</evidence>
<dbReference type="InterPro" id="IPR001107">
    <property type="entry name" value="Band_7"/>
</dbReference>
<evidence type="ECO:0000259" key="6">
    <source>
        <dbReference type="SMART" id="SM00244"/>
    </source>
</evidence>
<feature type="region of interest" description="Disordered" evidence="4">
    <location>
        <begin position="220"/>
        <end position="277"/>
    </location>
</feature>
<dbReference type="GO" id="GO:0002020">
    <property type="term" value="F:protease binding"/>
    <property type="evidence" value="ECO:0007669"/>
    <property type="project" value="TreeGrafter"/>
</dbReference>
<evidence type="ECO:0000256" key="2">
    <source>
        <dbReference type="ARBA" id="ARBA00007161"/>
    </source>
</evidence>
<dbReference type="SUPFAM" id="SSF117892">
    <property type="entry name" value="Band 7/SPFH domain"/>
    <property type="match status" value="1"/>
</dbReference>
<keyword evidence="8" id="KW-1185">Reference proteome</keyword>
<feature type="domain" description="Band 7" evidence="6">
    <location>
        <begin position="33"/>
        <end position="213"/>
    </location>
</feature>
<dbReference type="CDD" id="cd03399">
    <property type="entry name" value="SPFH_flotillin"/>
    <property type="match status" value="1"/>
</dbReference>
<comment type="subcellular location">
    <subcellularLocation>
        <location evidence="1">Membrane</location>
    </subcellularLocation>
</comment>
<feature type="transmembrane region" description="Helical" evidence="5">
    <location>
        <begin position="7"/>
        <end position="31"/>
    </location>
</feature>
<dbReference type="Proteomes" id="UP000199668">
    <property type="component" value="Unassembled WGS sequence"/>
</dbReference>
<sequence>MNFLQDVLGLIITGVVIFVVLIAALIGYIMFKRSYKTAKSNEALIITGKSLGSDENVFTDETNGRRLKVVRGGGVFIKPLVQVAEPVDLTTSQLMVQTPEVYTSQGVPVVADAVAMVRIGSSLHQIANFAEQFLGKNKSDRDQEIVEVLEGHLRSALSSLTVEEIYQSRERFNEQLQEVAEKDLSKMGFEITSFALKDIRDENGYLEALGRPRIAEAKKNADIAESNAERETRIHQAQMDKEAEESEYKHKTEIAEARKNNEIRESSFKQENEKARAQADQAYALEKSINDRQLKEQEMDVRAVELSKQSELEEIEIERKEKQYEGEVKKKADAERYASQQQADADKYRTIADAEAQAETERKRGEAEAQIIRDKGQAEAAAKEQMAEAMSKYGEAAVLEMMINMMPDFAKAVSEPMNNIDSVKVIDTGSGQGVSNLAGSVTNNMAVMQDTLKETTGIDMKALLENFAGGEGAQMLAQAADTNGKTEEESAASTEQESSTEEEAPPAEETDETEAVEEDKEQ</sequence>
<dbReference type="Pfam" id="PF01145">
    <property type="entry name" value="Band_7"/>
    <property type="match status" value="1"/>
</dbReference>